<keyword evidence="3" id="KW-0597">Phosphoprotein</keyword>
<dbReference type="AlphaFoldDB" id="A0A8X6XL80"/>
<protein>
    <recommendedName>
        <fullName evidence="7">Centriolar satellite-associated tubulin polyglutamylase complex regulator 1</fullName>
    </recommendedName>
</protein>
<evidence type="ECO:0000256" key="5">
    <source>
        <dbReference type="ARBA" id="ARBA00023212"/>
    </source>
</evidence>
<feature type="compositionally biased region" description="Polar residues" evidence="9">
    <location>
        <begin position="1"/>
        <end position="12"/>
    </location>
</feature>
<keyword evidence="2" id="KW-0963">Cytoplasm</keyword>
<evidence type="ECO:0000256" key="7">
    <source>
        <dbReference type="ARBA" id="ARBA00033769"/>
    </source>
</evidence>
<dbReference type="GO" id="GO:0034451">
    <property type="term" value="C:centriolar satellite"/>
    <property type="evidence" value="ECO:0007669"/>
    <property type="project" value="UniProtKB-SubCell"/>
</dbReference>
<dbReference type="Proteomes" id="UP000886998">
    <property type="component" value="Unassembled WGS sequence"/>
</dbReference>
<sequence>MKKSKAVTTNPLDKSKTTTKPLDKSKATAKPLDESKSVLKLTDESKSPTKSVNELASVFESLGISEDVFEPSEISEYLEEHCIQIYLEDAVTQMLILRSQNKEYETTPEKFLMEYFNSVHKGTHVLLREFSFISATLYNRLCVIRAITLIFKPFLRRTDSLNAKHYHSLLQILWPTFPLEVVQSAFDANKTKRKDGLNFAEFVKAMKNLFCVGKFCYEDKLISALIDEKIESFSKIVKRRVTKKADISEFDFFRFLEDSGSDRAYMDTINKSKHLSVEFKRMLALIEESKLFSKDESNEVTREKTSCSPSESKQNMDTLEESDNDQASACASTSNADLNPK</sequence>
<evidence type="ECO:0000313" key="10">
    <source>
        <dbReference type="EMBL" id="GFY55715.1"/>
    </source>
</evidence>
<dbReference type="PANTHER" id="PTHR34252">
    <property type="entry name" value="UPF0705 PROTEIN C11ORF49"/>
    <property type="match status" value="1"/>
</dbReference>
<gene>
    <name evidence="10" type="primary">CK049_3</name>
    <name evidence="10" type="ORF">TNIN_397011</name>
</gene>
<evidence type="ECO:0000256" key="8">
    <source>
        <dbReference type="ARBA" id="ARBA00045673"/>
    </source>
</evidence>
<feature type="compositionally biased region" description="Basic and acidic residues" evidence="9">
    <location>
        <begin position="13"/>
        <end position="45"/>
    </location>
</feature>
<keyword evidence="5" id="KW-0206">Cytoskeleton</keyword>
<evidence type="ECO:0000256" key="1">
    <source>
        <dbReference type="ARBA" id="ARBA00004607"/>
    </source>
</evidence>
<proteinExistence type="inferred from homology"/>
<comment type="subcellular location">
    <subcellularLocation>
        <location evidence="1">Cytoplasm</location>
        <location evidence="1">Cytoskeleton</location>
        <location evidence="1">Microtubule organizing center</location>
        <location evidence="1">Centrosome</location>
        <location evidence="1">Centriolar satellite</location>
    </subcellularLocation>
</comment>
<keyword evidence="11" id="KW-1185">Reference proteome</keyword>
<feature type="region of interest" description="Disordered" evidence="9">
    <location>
        <begin position="294"/>
        <end position="341"/>
    </location>
</feature>
<dbReference type="EMBL" id="BMAV01010537">
    <property type="protein sequence ID" value="GFY55715.1"/>
    <property type="molecule type" value="Genomic_DNA"/>
</dbReference>
<evidence type="ECO:0000256" key="6">
    <source>
        <dbReference type="ARBA" id="ARBA00033750"/>
    </source>
</evidence>
<evidence type="ECO:0000256" key="2">
    <source>
        <dbReference type="ARBA" id="ARBA00022490"/>
    </source>
</evidence>
<comment type="similarity">
    <text evidence="6">Belongs to the CSTPP1 family.</text>
</comment>
<dbReference type="GO" id="GO:0005874">
    <property type="term" value="C:microtubule"/>
    <property type="evidence" value="ECO:0007669"/>
    <property type="project" value="UniProtKB-KW"/>
</dbReference>
<feature type="compositionally biased region" description="Polar residues" evidence="9">
    <location>
        <begin position="325"/>
        <end position="341"/>
    </location>
</feature>
<evidence type="ECO:0000313" key="11">
    <source>
        <dbReference type="Proteomes" id="UP000886998"/>
    </source>
</evidence>
<name>A0A8X6XL80_9ARAC</name>
<dbReference type="OrthoDB" id="197906at2759"/>
<comment type="function">
    <text evidence="8">Regulator of the tubulin polyglutamylase complex (TPGC) that controls cytoskeletal organization, nuclear shape, and cilium disassembly by balancing microtubule and actin assembly. Regulates the assembly and stability of the TPGC and thereby modulates polyglutamylation of the microtubule, which antagonizes MAP4 binding.</text>
</comment>
<keyword evidence="4" id="KW-0493">Microtubule</keyword>
<evidence type="ECO:0000256" key="9">
    <source>
        <dbReference type="SAM" id="MobiDB-lite"/>
    </source>
</evidence>
<organism evidence="10 11">
    <name type="scientific">Trichonephila inaurata madagascariensis</name>
    <dbReference type="NCBI Taxonomy" id="2747483"/>
    <lineage>
        <taxon>Eukaryota</taxon>
        <taxon>Metazoa</taxon>
        <taxon>Ecdysozoa</taxon>
        <taxon>Arthropoda</taxon>
        <taxon>Chelicerata</taxon>
        <taxon>Arachnida</taxon>
        <taxon>Araneae</taxon>
        <taxon>Araneomorphae</taxon>
        <taxon>Entelegynae</taxon>
        <taxon>Araneoidea</taxon>
        <taxon>Nephilidae</taxon>
        <taxon>Trichonephila</taxon>
        <taxon>Trichonephila inaurata</taxon>
    </lineage>
</organism>
<feature type="compositionally biased region" description="Polar residues" evidence="9">
    <location>
        <begin position="306"/>
        <end position="317"/>
    </location>
</feature>
<dbReference type="PANTHER" id="PTHR34252:SF1">
    <property type="entry name" value="CENTRIOLAR SATELLITE-ASSOCIATED TUBULIN POLYGLUTAMYLASE COMPLEX REGULATOR 1"/>
    <property type="match status" value="1"/>
</dbReference>
<accession>A0A8X6XL80</accession>
<feature type="compositionally biased region" description="Basic and acidic residues" evidence="9">
    <location>
        <begin position="294"/>
        <end position="305"/>
    </location>
</feature>
<evidence type="ECO:0000256" key="4">
    <source>
        <dbReference type="ARBA" id="ARBA00022701"/>
    </source>
</evidence>
<dbReference type="CDD" id="cd22959">
    <property type="entry name" value="DD_C11orf49"/>
    <property type="match status" value="1"/>
</dbReference>
<feature type="region of interest" description="Disordered" evidence="9">
    <location>
        <begin position="1"/>
        <end position="45"/>
    </location>
</feature>
<evidence type="ECO:0000256" key="3">
    <source>
        <dbReference type="ARBA" id="ARBA00022553"/>
    </source>
</evidence>
<dbReference type="InterPro" id="IPR038968">
    <property type="entry name" value="CSTPP1"/>
</dbReference>
<reference evidence="10" key="1">
    <citation type="submission" date="2020-08" db="EMBL/GenBank/DDBJ databases">
        <title>Multicomponent nature underlies the extraordinary mechanical properties of spider dragline silk.</title>
        <authorList>
            <person name="Kono N."/>
            <person name="Nakamura H."/>
            <person name="Mori M."/>
            <person name="Yoshida Y."/>
            <person name="Ohtoshi R."/>
            <person name="Malay A.D."/>
            <person name="Moran D.A.P."/>
            <person name="Tomita M."/>
            <person name="Numata K."/>
            <person name="Arakawa K."/>
        </authorList>
    </citation>
    <scope>NUCLEOTIDE SEQUENCE</scope>
</reference>
<comment type="caution">
    <text evidence="10">The sequence shown here is derived from an EMBL/GenBank/DDBJ whole genome shotgun (WGS) entry which is preliminary data.</text>
</comment>